<sequence>MAQAQLDTDMQLEHASQSFLREALNPGENILYRRRLWVLFMRSLWERYVTPREVAARLAPLQRHMDPLVSAWADDSFHMLWLYDDILPTPEAQSPASPAQSDTDHVAPVAGNSNHLQKNDPNVRWNSIRQGCKLQTVLAQELYQAAEVPQGPCGLPEIQKFQEHLTDYQIIVVSAKELNEVVFKGPHHEQKLILYLIDEHYHVITSMPSFMERTYFCWSCNKGYNDRKCHKCEEVCRLCQVQ</sequence>
<name>A0A9J7LXV6_BRAFL</name>
<dbReference type="Proteomes" id="UP000001554">
    <property type="component" value="Chromosome 11"/>
</dbReference>
<evidence type="ECO:0000313" key="2">
    <source>
        <dbReference type="Proteomes" id="UP000001554"/>
    </source>
</evidence>
<gene>
    <name evidence="3" type="primary">LOC118425540</name>
</gene>
<evidence type="ECO:0000313" key="3">
    <source>
        <dbReference type="RefSeq" id="XP_035690339.1"/>
    </source>
</evidence>
<feature type="region of interest" description="Disordered" evidence="1">
    <location>
        <begin position="92"/>
        <end position="117"/>
    </location>
</feature>
<dbReference type="AlphaFoldDB" id="A0A9J7LXV6"/>
<accession>A0A9J7LXV6</accession>
<dbReference type="KEGG" id="bfo:118425540"/>
<proteinExistence type="predicted"/>
<dbReference type="OrthoDB" id="6750869at2759"/>
<reference evidence="3" key="2">
    <citation type="submission" date="2025-08" db="UniProtKB">
        <authorList>
            <consortium name="RefSeq"/>
        </authorList>
    </citation>
    <scope>IDENTIFICATION</scope>
    <source>
        <strain evidence="3">S238N-H82</strain>
        <tissue evidence="3">Testes</tissue>
    </source>
</reference>
<keyword evidence="2" id="KW-1185">Reference proteome</keyword>
<feature type="compositionally biased region" description="Polar residues" evidence="1">
    <location>
        <begin position="92"/>
        <end position="101"/>
    </location>
</feature>
<protein>
    <submittedName>
        <fullName evidence="3">Uncharacterized protein LOC118425540</fullName>
    </submittedName>
</protein>
<reference evidence="2" key="1">
    <citation type="journal article" date="2020" name="Nat. Ecol. Evol.">
        <title>Deeply conserved synteny resolves early events in vertebrate evolution.</title>
        <authorList>
            <person name="Simakov O."/>
            <person name="Marletaz F."/>
            <person name="Yue J.X."/>
            <person name="O'Connell B."/>
            <person name="Jenkins J."/>
            <person name="Brandt A."/>
            <person name="Calef R."/>
            <person name="Tung C.H."/>
            <person name="Huang T.K."/>
            <person name="Schmutz J."/>
            <person name="Satoh N."/>
            <person name="Yu J.K."/>
            <person name="Putnam N.H."/>
            <person name="Green R.E."/>
            <person name="Rokhsar D.S."/>
        </authorList>
    </citation>
    <scope>NUCLEOTIDE SEQUENCE [LARGE SCALE GENOMIC DNA]</scope>
    <source>
        <strain evidence="2">S238N-H82</strain>
    </source>
</reference>
<organism evidence="2 3">
    <name type="scientific">Branchiostoma floridae</name>
    <name type="common">Florida lancelet</name>
    <name type="synonym">Amphioxus</name>
    <dbReference type="NCBI Taxonomy" id="7739"/>
    <lineage>
        <taxon>Eukaryota</taxon>
        <taxon>Metazoa</taxon>
        <taxon>Chordata</taxon>
        <taxon>Cephalochordata</taxon>
        <taxon>Leptocardii</taxon>
        <taxon>Amphioxiformes</taxon>
        <taxon>Branchiostomatidae</taxon>
        <taxon>Branchiostoma</taxon>
    </lineage>
</organism>
<evidence type="ECO:0000256" key="1">
    <source>
        <dbReference type="SAM" id="MobiDB-lite"/>
    </source>
</evidence>
<dbReference type="RefSeq" id="XP_035690339.1">
    <property type="nucleotide sequence ID" value="XM_035834446.1"/>
</dbReference>
<dbReference type="GeneID" id="118425540"/>